<sequence length="91" mass="10936">KVRSDFVRPFKDAWHSLDRQRLYDGKDLENMFMTSFLQHLIDIDFDVRAAFTENGWLEVDTAEDLELYERCFHEGTLKEIINLDKCQLHQK</sequence>
<dbReference type="AlphaFoldDB" id="A0A382VPJ7"/>
<proteinExistence type="predicted"/>
<feature type="non-terminal residue" evidence="1">
    <location>
        <position position="1"/>
    </location>
</feature>
<evidence type="ECO:0000313" key="1">
    <source>
        <dbReference type="EMBL" id="SVD47851.1"/>
    </source>
</evidence>
<dbReference type="EMBL" id="UINC01153244">
    <property type="protein sequence ID" value="SVD47851.1"/>
    <property type="molecule type" value="Genomic_DNA"/>
</dbReference>
<protein>
    <submittedName>
        <fullName evidence="1">Uncharacterized protein</fullName>
    </submittedName>
</protein>
<reference evidence="1" key="1">
    <citation type="submission" date="2018-05" db="EMBL/GenBank/DDBJ databases">
        <authorList>
            <person name="Lanie J.A."/>
            <person name="Ng W.-L."/>
            <person name="Kazmierczak K.M."/>
            <person name="Andrzejewski T.M."/>
            <person name="Davidsen T.M."/>
            <person name="Wayne K.J."/>
            <person name="Tettelin H."/>
            <person name="Glass J.I."/>
            <person name="Rusch D."/>
            <person name="Podicherti R."/>
            <person name="Tsui H.-C.T."/>
            <person name="Winkler M.E."/>
        </authorList>
    </citation>
    <scope>NUCLEOTIDE SEQUENCE</scope>
</reference>
<gene>
    <name evidence="1" type="ORF">METZ01_LOCUS400705</name>
</gene>
<accession>A0A382VPJ7</accession>
<name>A0A382VPJ7_9ZZZZ</name>
<organism evidence="1">
    <name type="scientific">marine metagenome</name>
    <dbReference type="NCBI Taxonomy" id="408172"/>
    <lineage>
        <taxon>unclassified sequences</taxon>
        <taxon>metagenomes</taxon>
        <taxon>ecological metagenomes</taxon>
    </lineage>
</organism>